<evidence type="ECO:0000313" key="5">
    <source>
        <dbReference type="EMBL" id="PJI19699.1"/>
    </source>
</evidence>
<evidence type="ECO:0000256" key="3">
    <source>
        <dbReference type="ARBA" id="ARBA00023315"/>
    </source>
</evidence>
<evidence type="ECO:0000313" key="4">
    <source>
        <dbReference type="EMBL" id="PDP58886.1"/>
    </source>
</evidence>
<sequence>MKQIIISIIKWLGTLCSYVYPSQINKCMNTLKNKFYTGYVQKKFAHFGNSVIMWKPYALLGTQYIHINNNVIIESGVQLATHRTDSYKPEIRIGDNTLIRRDTHITAINRIIIGKNVLTGTNVLISDNAHGKSTKQDMNIPPILRQLTSKGEIIIDDNVWIGNNVCILGGVKIGKGAIIGSNAVVTKDIPPYSVAVGIPAKIIKTYFTEVK</sequence>
<evidence type="ECO:0000313" key="6">
    <source>
        <dbReference type="Proteomes" id="UP000219058"/>
    </source>
</evidence>
<dbReference type="Proteomes" id="UP000229102">
    <property type="component" value="Unassembled WGS sequence"/>
</dbReference>
<evidence type="ECO:0000256" key="1">
    <source>
        <dbReference type="ARBA" id="ARBA00022679"/>
    </source>
</evidence>
<dbReference type="InterPro" id="IPR001451">
    <property type="entry name" value="Hexapep"/>
</dbReference>
<keyword evidence="1 4" id="KW-0808">Transferase</keyword>
<dbReference type="Pfam" id="PF00132">
    <property type="entry name" value="Hexapep"/>
    <property type="match status" value="1"/>
</dbReference>
<dbReference type="Gene3D" id="2.160.10.10">
    <property type="entry name" value="Hexapeptide repeat proteins"/>
    <property type="match status" value="1"/>
</dbReference>
<dbReference type="GO" id="GO:0016746">
    <property type="term" value="F:acyltransferase activity"/>
    <property type="evidence" value="ECO:0007669"/>
    <property type="project" value="UniProtKB-KW"/>
</dbReference>
<dbReference type="EMBL" id="NSLY01000034">
    <property type="protein sequence ID" value="PDP58886.1"/>
    <property type="molecule type" value="Genomic_DNA"/>
</dbReference>
<dbReference type="AlphaFoldDB" id="A0A2A6EC62"/>
<dbReference type="InterPro" id="IPR018357">
    <property type="entry name" value="Hexapep_transf_CS"/>
</dbReference>
<accession>A0A2A6EC62</accession>
<comment type="caution">
    <text evidence="4">The sequence shown here is derived from an EMBL/GenBank/DDBJ whole genome shotgun (WGS) entry which is preliminary data.</text>
</comment>
<keyword evidence="2" id="KW-0677">Repeat</keyword>
<dbReference type="SUPFAM" id="SSF51161">
    <property type="entry name" value="Trimeric LpxA-like enzymes"/>
    <property type="match status" value="1"/>
</dbReference>
<dbReference type="CDD" id="cd04647">
    <property type="entry name" value="LbH_MAT_like"/>
    <property type="match status" value="1"/>
</dbReference>
<dbReference type="Proteomes" id="UP000219058">
    <property type="component" value="Unassembled WGS sequence"/>
</dbReference>
<reference evidence="4 6" key="1">
    <citation type="submission" date="2017-09" db="EMBL/GenBank/DDBJ databases">
        <title>Phase variable restriction modification systems are present in the genome sequences of periodontal pathogens Prevotella intermedia, Tannerella forsythia and Porphyromonas gingivalis.</title>
        <authorList>
            <person name="Haigh R.D."/>
            <person name="Crawford L."/>
            <person name="Ralph J."/>
            <person name="Wanford J."/>
            <person name="Vartoukian S.R."/>
            <person name="Hijazib K."/>
            <person name="Wade W."/>
            <person name="Oggioni M.R."/>
        </authorList>
    </citation>
    <scope>NUCLEOTIDE SEQUENCE [LARGE SCALE GENOMIC DNA]</scope>
    <source>
        <strain evidence="4 6">WW2834</strain>
    </source>
</reference>
<name>A0A2A6EC62_PREIN</name>
<keyword evidence="3 5" id="KW-0012">Acyltransferase</keyword>
<dbReference type="PROSITE" id="PS00101">
    <property type="entry name" value="HEXAPEP_TRANSFERASES"/>
    <property type="match status" value="1"/>
</dbReference>
<reference evidence="5 7" key="2">
    <citation type="submission" date="2017-11" db="EMBL/GenBank/DDBJ databases">
        <title>Genome sequencing of Prevotella intermedia KCOM 2698.</title>
        <authorList>
            <person name="Kook J.-K."/>
            <person name="Park S.-N."/>
            <person name="Lim Y.K."/>
        </authorList>
    </citation>
    <scope>NUCLEOTIDE SEQUENCE [LARGE SCALE GENOMIC DNA]</scope>
    <source>
        <strain evidence="5 7">KCOM 2698</strain>
    </source>
</reference>
<dbReference type="PANTHER" id="PTHR23416">
    <property type="entry name" value="SIALIC ACID SYNTHASE-RELATED"/>
    <property type="match status" value="1"/>
</dbReference>
<gene>
    <name evidence="4" type="ORF">CLI71_10435</name>
    <name evidence="5" type="ORF">CTM53_02040</name>
</gene>
<organism evidence="4 6">
    <name type="scientific">Prevotella intermedia</name>
    <dbReference type="NCBI Taxonomy" id="28131"/>
    <lineage>
        <taxon>Bacteria</taxon>
        <taxon>Pseudomonadati</taxon>
        <taxon>Bacteroidota</taxon>
        <taxon>Bacteroidia</taxon>
        <taxon>Bacteroidales</taxon>
        <taxon>Prevotellaceae</taxon>
        <taxon>Prevotella</taxon>
    </lineage>
</organism>
<evidence type="ECO:0000256" key="2">
    <source>
        <dbReference type="ARBA" id="ARBA00022737"/>
    </source>
</evidence>
<evidence type="ECO:0000313" key="7">
    <source>
        <dbReference type="Proteomes" id="UP000229102"/>
    </source>
</evidence>
<dbReference type="InterPro" id="IPR011004">
    <property type="entry name" value="Trimer_LpxA-like_sf"/>
</dbReference>
<dbReference type="PANTHER" id="PTHR23416:SF78">
    <property type="entry name" value="LIPOPOLYSACCHARIDE BIOSYNTHESIS O-ACETYL TRANSFERASE WBBJ-RELATED"/>
    <property type="match status" value="1"/>
</dbReference>
<dbReference type="InterPro" id="IPR051159">
    <property type="entry name" value="Hexapeptide_acetyltransf"/>
</dbReference>
<proteinExistence type="predicted"/>
<protein>
    <submittedName>
        <fullName evidence="4">Acetyltransferase</fullName>
    </submittedName>
    <submittedName>
        <fullName evidence="5">Acyltransferase</fullName>
    </submittedName>
</protein>
<dbReference type="EMBL" id="PENF01000001">
    <property type="protein sequence ID" value="PJI19699.1"/>
    <property type="molecule type" value="Genomic_DNA"/>
</dbReference>